<reference evidence="1 2" key="1">
    <citation type="submission" date="2020-08" db="EMBL/GenBank/DDBJ databases">
        <title>Genomic Encyclopedia of Type Strains, Phase IV (KMG-IV): sequencing the most valuable type-strain genomes for metagenomic binning, comparative biology and taxonomic classification.</title>
        <authorList>
            <person name="Goeker M."/>
        </authorList>
    </citation>
    <scope>NUCLEOTIDE SEQUENCE [LARGE SCALE GENOMIC DNA]</scope>
    <source>
        <strain evidence="1 2">DSM 29007</strain>
    </source>
</reference>
<evidence type="ECO:0000313" key="2">
    <source>
        <dbReference type="Proteomes" id="UP000582837"/>
    </source>
</evidence>
<dbReference type="RefSeq" id="WP_170035721.1">
    <property type="nucleotide sequence ID" value="NZ_JABDTL010000001.1"/>
</dbReference>
<dbReference type="AlphaFoldDB" id="A0A841GUB7"/>
<proteinExistence type="predicted"/>
<dbReference type="Proteomes" id="UP000582837">
    <property type="component" value="Unassembled WGS sequence"/>
</dbReference>
<comment type="caution">
    <text evidence="1">The sequence shown here is derived from an EMBL/GenBank/DDBJ whole genome shotgun (WGS) entry which is preliminary data.</text>
</comment>
<gene>
    <name evidence="1" type="ORF">HNQ61_001948</name>
</gene>
<name>A0A841GUB7_9BACT</name>
<protein>
    <submittedName>
        <fullName evidence="1">Uncharacterized protein</fullName>
    </submittedName>
</protein>
<evidence type="ECO:0000313" key="1">
    <source>
        <dbReference type="EMBL" id="MBB6070329.1"/>
    </source>
</evidence>
<dbReference type="EMBL" id="JACHIA010000004">
    <property type="protein sequence ID" value="MBB6070329.1"/>
    <property type="molecule type" value="Genomic_DNA"/>
</dbReference>
<organism evidence="1 2">
    <name type="scientific">Longimicrobium terrae</name>
    <dbReference type="NCBI Taxonomy" id="1639882"/>
    <lineage>
        <taxon>Bacteria</taxon>
        <taxon>Pseudomonadati</taxon>
        <taxon>Gemmatimonadota</taxon>
        <taxon>Longimicrobiia</taxon>
        <taxon>Longimicrobiales</taxon>
        <taxon>Longimicrobiaceae</taxon>
        <taxon>Longimicrobium</taxon>
    </lineage>
</organism>
<sequence length="159" mass="16878">MELQPAMITHPDSSISADQLAAAYARVLQTIAADDPEALRRAAITLDQNPMLAGREVDPAARLASAWLVFAGEATPSREETRGFTFTYPAHVVFSVSAGSVQAAKRIARAAINALLGSDQPVGGIQGAYPGTPAVHDMVLWLGSPTERKDVLELELADR</sequence>
<accession>A0A841GUB7</accession>
<keyword evidence="2" id="KW-1185">Reference proteome</keyword>